<organism evidence="1 2">
    <name type="scientific">Hymenobacter negativus</name>
    <dbReference type="NCBI Taxonomy" id="2795026"/>
    <lineage>
        <taxon>Bacteria</taxon>
        <taxon>Pseudomonadati</taxon>
        <taxon>Bacteroidota</taxon>
        <taxon>Cytophagia</taxon>
        <taxon>Cytophagales</taxon>
        <taxon>Hymenobacteraceae</taxon>
        <taxon>Hymenobacter</taxon>
    </lineage>
</organism>
<keyword evidence="2" id="KW-1185">Reference proteome</keyword>
<dbReference type="InterPro" id="IPR008969">
    <property type="entry name" value="CarboxyPept-like_regulatory"/>
</dbReference>
<comment type="caution">
    <text evidence="1">The sequence shown here is derived from an EMBL/GenBank/DDBJ whole genome shotgun (WGS) entry which is preliminary data.</text>
</comment>
<name>A0ABS3QGL5_9BACT</name>
<evidence type="ECO:0000313" key="2">
    <source>
        <dbReference type="Proteomes" id="UP000664369"/>
    </source>
</evidence>
<protein>
    <submittedName>
        <fullName evidence="1">Carboxypeptidase-like regulatory domain-containing protein</fullName>
    </submittedName>
</protein>
<evidence type="ECO:0000313" key="1">
    <source>
        <dbReference type="EMBL" id="MBO2010391.1"/>
    </source>
</evidence>
<proteinExistence type="predicted"/>
<dbReference type="Proteomes" id="UP000664369">
    <property type="component" value="Unassembled WGS sequence"/>
</dbReference>
<dbReference type="Gene3D" id="2.60.40.1120">
    <property type="entry name" value="Carboxypeptidase-like, regulatory domain"/>
    <property type="match status" value="1"/>
</dbReference>
<dbReference type="RefSeq" id="WP_208176015.1">
    <property type="nucleotide sequence ID" value="NZ_JAGETZ010000006.1"/>
</dbReference>
<reference evidence="1 2" key="1">
    <citation type="submission" date="2021-03" db="EMBL/GenBank/DDBJ databases">
        <authorList>
            <person name="Kim M.K."/>
        </authorList>
    </citation>
    <scope>NUCLEOTIDE SEQUENCE [LARGE SCALE GENOMIC DNA]</scope>
    <source>
        <strain evidence="1 2">BT442</strain>
    </source>
</reference>
<dbReference type="SUPFAM" id="SSF49464">
    <property type="entry name" value="Carboxypeptidase regulatory domain-like"/>
    <property type="match status" value="1"/>
</dbReference>
<accession>A0ABS3QGL5</accession>
<gene>
    <name evidence="1" type="ORF">J4E00_15125</name>
</gene>
<dbReference type="Pfam" id="PF13715">
    <property type="entry name" value="CarbopepD_reg_2"/>
    <property type="match status" value="1"/>
</dbReference>
<dbReference type="EMBL" id="JAGETZ010000006">
    <property type="protein sequence ID" value="MBO2010391.1"/>
    <property type="molecule type" value="Genomic_DNA"/>
</dbReference>
<sequence length="294" mass="31852">MLPHLISIPQPCHESWDAMTPDTAGRHCAACQKTVVDFTQKTDAEILADLANASGKRTCGRFTAKQLERPLQPVVPVAPAARWRAWLAAAAAVWGVREATGVTTKAQAPVEWRARYWGGPMPAAPTEATTTQAAAAPETHPTVTEQVIMGGLPISINPVPTHLPLLAPITMLRGAITDAANGEAMAGATVLITGTTVGTCAKTDGTFELPLPPALVGAQEIPLSIVYIGYHTQQHTLIADEAANAQNFQLHADTRMLGEVVITTFYRKTPPAPWHPRRFYGWGKYWVTRPFRRW</sequence>